<evidence type="ECO:0000256" key="2">
    <source>
        <dbReference type="ARBA" id="ARBA00022827"/>
    </source>
</evidence>
<keyword evidence="7" id="KW-1185">Reference proteome</keyword>
<dbReference type="InterPro" id="IPR002938">
    <property type="entry name" value="FAD-bd"/>
</dbReference>
<feature type="domain" description="FAD-binding" evidence="5">
    <location>
        <begin position="4"/>
        <end position="171"/>
    </location>
</feature>
<evidence type="ECO:0000313" key="7">
    <source>
        <dbReference type="Proteomes" id="UP000738349"/>
    </source>
</evidence>
<evidence type="ECO:0000256" key="3">
    <source>
        <dbReference type="ARBA" id="ARBA00023002"/>
    </source>
</evidence>
<sequence>METTDVVICGCGPTGAMLSAKLGRHSVQRIILERDEIISTDPRGIALDEDSICCLHACGIYDMVFTDIGQCTGKFKFIGGVHSDLGRKSFTEGGTGHPGFICHKQPAIEKHLRTQINGCSSAQLRVGSTLTSINEDDDWVYATYTDKLGKSKPVRGQFLVGADGKTGFTRKMYLEPRGVALNWKLALPAPEMHPDFLLWAKGYSPQQVYNLFFPIDFRFLCISQRPAVYGRFGLPEDYLWHFEFLVLPEEDGQDMAGQKDA</sequence>
<dbReference type="Proteomes" id="UP000738349">
    <property type="component" value="Unassembled WGS sequence"/>
</dbReference>
<dbReference type="InterPro" id="IPR050631">
    <property type="entry name" value="PheA/TfdB_FAD_monoxygenase"/>
</dbReference>
<organism evidence="6 7">
    <name type="scientific">Dactylonectria macrodidyma</name>
    <dbReference type="NCBI Taxonomy" id="307937"/>
    <lineage>
        <taxon>Eukaryota</taxon>
        <taxon>Fungi</taxon>
        <taxon>Dikarya</taxon>
        <taxon>Ascomycota</taxon>
        <taxon>Pezizomycotina</taxon>
        <taxon>Sordariomycetes</taxon>
        <taxon>Hypocreomycetidae</taxon>
        <taxon>Hypocreales</taxon>
        <taxon>Nectriaceae</taxon>
        <taxon>Dactylonectria</taxon>
    </lineage>
</organism>
<dbReference type="InterPro" id="IPR036188">
    <property type="entry name" value="FAD/NAD-bd_sf"/>
</dbReference>
<dbReference type="EMBL" id="JAGMUV010000009">
    <property type="protein sequence ID" value="KAH7143399.1"/>
    <property type="molecule type" value="Genomic_DNA"/>
</dbReference>
<accession>A0A9P9J488</accession>
<evidence type="ECO:0000259" key="5">
    <source>
        <dbReference type="Pfam" id="PF01494"/>
    </source>
</evidence>
<comment type="caution">
    <text evidence="6">The sequence shown here is derived from an EMBL/GenBank/DDBJ whole genome shotgun (WGS) entry which is preliminary data.</text>
</comment>
<name>A0A9P9J488_9HYPO</name>
<dbReference type="PANTHER" id="PTHR43476">
    <property type="entry name" value="3-(3-HYDROXY-PHENYL)PROPIONATE/3-HYDROXYCINNAMIC ACID HYDROXYLASE"/>
    <property type="match status" value="1"/>
</dbReference>
<gene>
    <name evidence="6" type="ORF">EDB81DRAFT_842680</name>
</gene>
<keyword evidence="2" id="KW-0274">FAD</keyword>
<dbReference type="GO" id="GO:0071949">
    <property type="term" value="F:FAD binding"/>
    <property type="evidence" value="ECO:0007669"/>
    <property type="project" value="InterPro"/>
</dbReference>
<proteinExistence type="predicted"/>
<dbReference type="SUPFAM" id="SSF51905">
    <property type="entry name" value="FAD/NAD(P)-binding domain"/>
    <property type="match status" value="1"/>
</dbReference>
<dbReference type="OrthoDB" id="2096480at2759"/>
<dbReference type="GO" id="GO:0016491">
    <property type="term" value="F:oxidoreductase activity"/>
    <property type="evidence" value="ECO:0007669"/>
    <property type="project" value="UniProtKB-KW"/>
</dbReference>
<dbReference type="AlphaFoldDB" id="A0A9P9J488"/>
<keyword evidence="4" id="KW-0520">NAD</keyword>
<dbReference type="Pfam" id="PF01494">
    <property type="entry name" value="FAD_binding_3"/>
    <property type="match status" value="1"/>
</dbReference>
<dbReference type="PRINTS" id="PR00420">
    <property type="entry name" value="RNGMNOXGNASE"/>
</dbReference>
<dbReference type="Gene3D" id="3.50.50.60">
    <property type="entry name" value="FAD/NAD(P)-binding domain"/>
    <property type="match status" value="1"/>
</dbReference>
<keyword evidence="1" id="KW-0285">Flavoprotein</keyword>
<evidence type="ECO:0000313" key="6">
    <source>
        <dbReference type="EMBL" id="KAH7143399.1"/>
    </source>
</evidence>
<evidence type="ECO:0000256" key="1">
    <source>
        <dbReference type="ARBA" id="ARBA00022630"/>
    </source>
</evidence>
<reference evidence="6" key="1">
    <citation type="journal article" date="2021" name="Nat. Commun.">
        <title>Genetic determinants of endophytism in the Arabidopsis root mycobiome.</title>
        <authorList>
            <person name="Mesny F."/>
            <person name="Miyauchi S."/>
            <person name="Thiergart T."/>
            <person name="Pickel B."/>
            <person name="Atanasova L."/>
            <person name="Karlsson M."/>
            <person name="Huettel B."/>
            <person name="Barry K.W."/>
            <person name="Haridas S."/>
            <person name="Chen C."/>
            <person name="Bauer D."/>
            <person name="Andreopoulos W."/>
            <person name="Pangilinan J."/>
            <person name="LaButti K."/>
            <person name="Riley R."/>
            <person name="Lipzen A."/>
            <person name="Clum A."/>
            <person name="Drula E."/>
            <person name="Henrissat B."/>
            <person name="Kohler A."/>
            <person name="Grigoriev I.V."/>
            <person name="Martin F.M."/>
            <person name="Hacquard S."/>
        </authorList>
    </citation>
    <scope>NUCLEOTIDE SEQUENCE</scope>
    <source>
        <strain evidence="6">MPI-CAGE-AT-0147</strain>
    </source>
</reference>
<dbReference type="PANTHER" id="PTHR43476:SF4">
    <property type="entry name" value="BLR0106 PROTEIN"/>
    <property type="match status" value="1"/>
</dbReference>
<keyword evidence="3" id="KW-0560">Oxidoreductase</keyword>
<protein>
    <recommendedName>
        <fullName evidence="5">FAD-binding domain-containing protein</fullName>
    </recommendedName>
</protein>
<evidence type="ECO:0000256" key="4">
    <source>
        <dbReference type="ARBA" id="ARBA00023027"/>
    </source>
</evidence>